<evidence type="ECO:0000313" key="2">
    <source>
        <dbReference type="Proteomes" id="UP000828941"/>
    </source>
</evidence>
<evidence type="ECO:0000313" key="1">
    <source>
        <dbReference type="EMBL" id="KAI4313712.1"/>
    </source>
</evidence>
<sequence length="362" mass="40318">MASTITSGSAEQNDKVKELKQFYETKTGVKGISDSGNDSIPSFFHYPPEAVAKIKPTSLPEIPVIDLAGFDSPDSRPAIVDKIRTACTTFGFFQIINHGVPLELFDRTLAAVKAFFELPAEGKASFYREKTERVSLGYNLDMNATKTANWRDTLQLLLGPTPLDPNEIPELCRNELTQWNRSVGRVGEVLSGLMSEGLGLSAGRLRELSMKETVTMAHYYPYCPQADLTVGFTPHTDLGGFTVVLLKKDSEGLQFKYEDGWVDLKPVPGGLIVNIGDFGQIVTNKEYKSIVHRVLANSYREARISIATFFNPGAGENTYGPLRELTSTEKPPLYRNFTWNEYVGSFYTRELSIDSMTSYFKL</sequence>
<protein>
    <submittedName>
        <fullName evidence="1">Uncharacterized protein</fullName>
    </submittedName>
</protein>
<organism evidence="1 2">
    <name type="scientific">Bauhinia variegata</name>
    <name type="common">Purple orchid tree</name>
    <name type="synonym">Phanera variegata</name>
    <dbReference type="NCBI Taxonomy" id="167791"/>
    <lineage>
        <taxon>Eukaryota</taxon>
        <taxon>Viridiplantae</taxon>
        <taxon>Streptophyta</taxon>
        <taxon>Embryophyta</taxon>
        <taxon>Tracheophyta</taxon>
        <taxon>Spermatophyta</taxon>
        <taxon>Magnoliopsida</taxon>
        <taxon>eudicotyledons</taxon>
        <taxon>Gunneridae</taxon>
        <taxon>Pentapetalae</taxon>
        <taxon>rosids</taxon>
        <taxon>fabids</taxon>
        <taxon>Fabales</taxon>
        <taxon>Fabaceae</taxon>
        <taxon>Cercidoideae</taxon>
        <taxon>Cercideae</taxon>
        <taxon>Bauhiniinae</taxon>
        <taxon>Bauhinia</taxon>
    </lineage>
</organism>
<proteinExistence type="predicted"/>
<comment type="caution">
    <text evidence="1">The sequence shown here is derived from an EMBL/GenBank/DDBJ whole genome shotgun (WGS) entry which is preliminary data.</text>
</comment>
<accession>A0ACB9LQI2</accession>
<dbReference type="EMBL" id="CM039436">
    <property type="protein sequence ID" value="KAI4313712.1"/>
    <property type="molecule type" value="Genomic_DNA"/>
</dbReference>
<dbReference type="Proteomes" id="UP000828941">
    <property type="component" value="Chromosome 11"/>
</dbReference>
<keyword evidence="2" id="KW-1185">Reference proteome</keyword>
<reference evidence="1 2" key="1">
    <citation type="journal article" date="2022" name="DNA Res.">
        <title>Chromosomal-level genome assembly of the orchid tree Bauhinia variegata (Leguminosae; Cercidoideae) supports the allotetraploid origin hypothesis of Bauhinia.</title>
        <authorList>
            <person name="Zhong Y."/>
            <person name="Chen Y."/>
            <person name="Zheng D."/>
            <person name="Pang J."/>
            <person name="Liu Y."/>
            <person name="Luo S."/>
            <person name="Meng S."/>
            <person name="Qian L."/>
            <person name="Wei D."/>
            <person name="Dai S."/>
            <person name="Zhou R."/>
        </authorList>
    </citation>
    <scope>NUCLEOTIDE SEQUENCE [LARGE SCALE GENOMIC DNA]</scope>
    <source>
        <strain evidence="1">BV-YZ2020</strain>
    </source>
</reference>
<gene>
    <name evidence="1" type="ORF">L6164_026668</name>
</gene>
<name>A0ACB9LQI2_BAUVA</name>